<comment type="caution">
    <text evidence="2">The sequence shown here is derived from an EMBL/GenBank/DDBJ whole genome shotgun (WGS) entry which is preliminary data.</text>
</comment>
<dbReference type="Proteomes" id="UP000676601">
    <property type="component" value="Unassembled WGS sequence"/>
</dbReference>
<keyword evidence="3" id="KW-1185">Reference proteome</keyword>
<organism evidence="2 3">
    <name type="scientific">Paenibacillus cineris</name>
    <dbReference type="NCBI Taxonomy" id="237530"/>
    <lineage>
        <taxon>Bacteria</taxon>
        <taxon>Bacillati</taxon>
        <taxon>Bacillota</taxon>
        <taxon>Bacilli</taxon>
        <taxon>Bacillales</taxon>
        <taxon>Paenibacillaceae</taxon>
        <taxon>Paenibacillus</taxon>
    </lineage>
</organism>
<keyword evidence="1" id="KW-0472">Membrane</keyword>
<keyword evidence="1" id="KW-0812">Transmembrane</keyword>
<name>A0ABQ4LP00_9BACL</name>
<accession>A0ABQ4LP00</accession>
<proteinExistence type="predicted"/>
<feature type="transmembrane region" description="Helical" evidence="1">
    <location>
        <begin position="12"/>
        <end position="35"/>
    </location>
</feature>
<keyword evidence="1" id="KW-1133">Transmembrane helix</keyword>
<evidence type="ECO:0000313" key="2">
    <source>
        <dbReference type="EMBL" id="GIO58233.1"/>
    </source>
</evidence>
<evidence type="ECO:0000256" key="1">
    <source>
        <dbReference type="SAM" id="Phobius"/>
    </source>
</evidence>
<evidence type="ECO:0000313" key="3">
    <source>
        <dbReference type="Proteomes" id="UP000676601"/>
    </source>
</evidence>
<sequence>MEKNPDMSDFLAVMLFVRLLNQIYWLTVLGIVGIIDIIKERTLSNYDILKLWREEQ</sequence>
<reference evidence="2 3" key="1">
    <citation type="submission" date="2021-03" db="EMBL/GenBank/DDBJ databases">
        <title>Antimicrobial resistance genes in bacteria isolated from Japanese honey, and their potential for conferring macrolide and lincosamide resistance in the American foulbrood pathogen Paenibacillus larvae.</title>
        <authorList>
            <person name="Okamoto M."/>
            <person name="Kumagai M."/>
            <person name="Kanamori H."/>
            <person name="Takamatsu D."/>
        </authorList>
    </citation>
    <scope>NUCLEOTIDE SEQUENCE [LARGE SCALE GENOMIC DNA]</scope>
    <source>
        <strain evidence="2 3">J21TS7</strain>
    </source>
</reference>
<gene>
    <name evidence="2" type="ORF">J21TS7_65510</name>
</gene>
<dbReference type="EMBL" id="BORU01000007">
    <property type="protein sequence ID" value="GIO58233.1"/>
    <property type="molecule type" value="Genomic_DNA"/>
</dbReference>
<protein>
    <submittedName>
        <fullName evidence="2">Uncharacterized protein</fullName>
    </submittedName>
</protein>